<feature type="domain" description="KOW" evidence="2">
    <location>
        <begin position="171"/>
        <end position="198"/>
    </location>
</feature>
<evidence type="ECO:0000313" key="3">
    <source>
        <dbReference type="EMBL" id="TWT89724.1"/>
    </source>
</evidence>
<dbReference type="EMBL" id="SJPQ01000001">
    <property type="protein sequence ID" value="TWT89724.1"/>
    <property type="molecule type" value="Genomic_DNA"/>
</dbReference>
<dbReference type="Pfam" id="PF02357">
    <property type="entry name" value="NusG"/>
    <property type="match status" value="1"/>
</dbReference>
<dbReference type="CDD" id="cd09895">
    <property type="entry name" value="NGN_SP_UpxY"/>
    <property type="match status" value="1"/>
</dbReference>
<sequence length="234" mass="25890">MQATGGTDLLCDQTTQPFAASEVGKYVYPADLFAPSRLITATDNESPIEGDSSDTAIALTEAASDDSWWLVYTKSRQEKRLSEQLTRMRLPHYLPVQKREAITRGRVRLVEEPVFTGYLFLYADGEGRREALTTNRISTTNRVENGERLGAELAQIARSLADGARLSIESKIEPGDWARVKTGVYEGLEGQVLSRQGKTKLLLSVTFLKQGASMEIHDSLLETIDPPEMAGLPR</sequence>
<dbReference type="SMART" id="SM00739">
    <property type="entry name" value="KOW"/>
    <property type="match status" value="1"/>
</dbReference>
<gene>
    <name evidence="3" type="primary">rfaH</name>
    <name evidence="3" type="ORF">Mal64_01030</name>
</gene>
<dbReference type="InterPro" id="IPR006645">
    <property type="entry name" value="NGN-like_dom"/>
</dbReference>
<dbReference type="SUPFAM" id="SSF82679">
    <property type="entry name" value="N-utilization substance G protein NusG, N-terminal domain"/>
    <property type="match status" value="1"/>
</dbReference>
<organism evidence="3 4">
    <name type="scientific">Pseudobythopirellula maris</name>
    <dbReference type="NCBI Taxonomy" id="2527991"/>
    <lineage>
        <taxon>Bacteria</taxon>
        <taxon>Pseudomonadati</taxon>
        <taxon>Planctomycetota</taxon>
        <taxon>Planctomycetia</taxon>
        <taxon>Pirellulales</taxon>
        <taxon>Lacipirellulaceae</taxon>
        <taxon>Pseudobythopirellula</taxon>
    </lineage>
</organism>
<dbReference type="Gene3D" id="3.30.70.940">
    <property type="entry name" value="NusG, N-terminal domain"/>
    <property type="match status" value="1"/>
</dbReference>
<accession>A0A5C5ZQD6</accession>
<comment type="caution">
    <text evidence="3">The sequence shown here is derived from an EMBL/GenBank/DDBJ whole genome shotgun (WGS) entry which is preliminary data.</text>
</comment>
<dbReference type="RefSeq" id="WP_146395623.1">
    <property type="nucleotide sequence ID" value="NZ_SJPQ01000001.1"/>
</dbReference>
<dbReference type="InterPro" id="IPR036735">
    <property type="entry name" value="NGN_dom_sf"/>
</dbReference>
<keyword evidence="1" id="KW-0804">Transcription</keyword>
<evidence type="ECO:0000256" key="1">
    <source>
        <dbReference type="ARBA" id="ARBA00023163"/>
    </source>
</evidence>
<dbReference type="Proteomes" id="UP000315440">
    <property type="component" value="Unassembled WGS sequence"/>
</dbReference>
<dbReference type="InterPro" id="IPR005824">
    <property type="entry name" value="KOW"/>
</dbReference>
<reference evidence="3 4" key="1">
    <citation type="submission" date="2019-02" db="EMBL/GenBank/DDBJ databases">
        <title>Deep-cultivation of Planctomycetes and their phenomic and genomic characterization uncovers novel biology.</title>
        <authorList>
            <person name="Wiegand S."/>
            <person name="Jogler M."/>
            <person name="Boedeker C."/>
            <person name="Pinto D."/>
            <person name="Vollmers J."/>
            <person name="Rivas-Marin E."/>
            <person name="Kohn T."/>
            <person name="Peeters S.H."/>
            <person name="Heuer A."/>
            <person name="Rast P."/>
            <person name="Oberbeckmann S."/>
            <person name="Bunk B."/>
            <person name="Jeske O."/>
            <person name="Meyerdierks A."/>
            <person name="Storesund J.E."/>
            <person name="Kallscheuer N."/>
            <person name="Luecker S."/>
            <person name="Lage O.M."/>
            <person name="Pohl T."/>
            <person name="Merkel B.J."/>
            <person name="Hornburger P."/>
            <person name="Mueller R.-W."/>
            <person name="Bruemmer F."/>
            <person name="Labrenz M."/>
            <person name="Spormann A.M."/>
            <person name="Op Den Camp H."/>
            <person name="Overmann J."/>
            <person name="Amann R."/>
            <person name="Jetten M.S.M."/>
            <person name="Mascher T."/>
            <person name="Medema M.H."/>
            <person name="Devos D.P."/>
            <person name="Kaster A.-K."/>
            <person name="Ovreas L."/>
            <person name="Rohde M."/>
            <person name="Galperin M.Y."/>
            <person name="Jogler C."/>
        </authorList>
    </citation>
    <scope>NUCLEOTIDE SEQUENCE [LARGE SCALE GENOMIC DNA]</scope>
    <source>
        <strain evidence="3 4">Mal64</strain>
    </source>
</reference>
<protein>
    <submittedName>
        <fullName evidence="3">Transcription antitermination protein RfaH</fullName>
    </submittedName>
</protein>
<evidence type="ECO:0000259" key="2">
    <source>
        <dbReference type="SMART" id="SM00739"/>
    </source>
</evidence>
<dbReference type="GO" id="GO:0006354">
    <property type="term" value="P:DNA-templated transcription elongation"/>
    <property type="evidence" value="ECO:0007669"/>
    <property type="project" value="InterPro"/>
</dbReference>
<dbReference type="OrthoDB" id="275381at2"/>
<proteinExistence type="predicted"/>
<dbReference type="AlphaFoldDB" id="A0A5C5ZQD6"/>
<evidence type="ECO:0000313" key="4">
    <source>
        <dbReference type="Proteomes" id="UP000315440"/>
    </source>
</evidence>
<name>A0A5C5ZQD6_9BACT</name>
<keyword evidence="4" id="KW-1185">Reference proteome</keyword>